<comment type="caution">
    <text evidence="2">The sequence shown here is derived from an EMBL/GenBank/DDBJ whole genome shotgun (WGS) entry which is preliminary data.</text>
</comment>
<feature type="transmembrane region" description="Helical" evidence="1">
    <location>
        <begin position="64"/>
        <end position="84"/>
    </location>
</feature>
<gene>
    <name evidence="2" type="ORF">EGH25_11405</name>
</gene>
<reference evidence="2" key="1">
    <citation type="submission" date="2022-09" db="EMBL/GenBank/DDBJ databases">
        <title>Haloadaptaus new haloarchaeum isolated from saline soil.</title>
        <authorList>
            <person name="Duran-Viseras A."/>
            <person name="Sanchez-Porro C."/>
            <person name="Ventosa A."/>
        </authorList>
    </citation>
    <scope>NUCLEOTIDE SEQUENCE</scope>
    <source>
        <strain evidence="2">F3-133</strain>
    </source>
</reference>
<keyword evidence="1" id="KW-0472">Membrane</keyword>
<sequence length="113" mass="11616">MPSSNFERLAGGMLIISQGATTLVLGEAGVFSSLVRTAVAVAFLSAGTSVVARKTASKGGSLATVYVSVGWMLYAVYVGGVNAVPETPFLGLVGAAVVYRAHLRREEEEASHG</sequence>
<dbReference type="RefSeq" id="WP_266088685.1">
    <property type="nucleotide sequence ID" value="NZ_RKLV01000014.1"/>
</dbReference>
<name>A0A9Q4C629_9EURY</name>
<organism evidence="2 3">
    <name type="scientific">Halorutilus salinus</name>
    <dbReference type="NCBI Taxonomy" id="2487751"/>
    <lineage>
        <taxon>Archaea</taxon>
        <taxon>Methanobacteriati</taxon>
        <taxon>Methanobacteriota</taxon>
        <taxon>Stenosarchaea group</taxon>
        <taxon>Halobacteria</taxon>
        <taxon>Halorutilales</taxon>
        <taxon>Halorutilaceae</taxon>
        <taxon>Halorutilus</taxon>
    </lineage>
</organism>
<dbReference type="AlphaFoldDB" id="A0A9Q4C629"/>
<dbReference type="Proteomes" id="UP001149411">
    <property type="component" value="Unassembled WGS sequence"/>
</dbReference>
<keyword evidence="1" id="KW-0812">Transmembrane</keyword>
<evidence type="ECO:0000256" key="1">
    <source>
        <dbReference type="SAM" id="Phobius"/>
    </source>
</evidence>
<protein>
    <submittedName>
        <fullName evidence="2">Uncharacterized protein</fullName>
    </submittedName>
</protein>
<evidence type="ECO:0000313" key="3">
    <source>
        <dbReference type="Proteomes" id="UP001149411"/>
    </source>
</evidence>
<keyword evidence="1" id="KW-1133">Transmembrane helix</keyword>
<proteinExistence type="predicted"/>
<feature type="transmembrane region" description="Helical" evidence="1">
    <location>
        <begin position="33"/>
        <end position="52"/>
    </location>
</feature>
<evidence type="ECO:0000313" key="2">
    <source>
        <dbReference type="EMBL" id="MCX2819956.1"/>
    </source>
</evidence>
<dbReference type="EMBL" id="RKLV01000014">
    <property type="protein sequence ID" value="MCX2819956.1"/>
    <property type="molecule type" value="Genomic_DNA"/>
</dbReference>
<keyword evidence="3" id="KW-1185">Reference proteome</keyword>
<accession>A0A9Q4C629</accession>